<evidence type="ECO:0000313" key="1">
    <source>
        <dbReference type="EMBL" id="CAE8698614.1"/>
    </source>
</evidence>
<sequence>MCSAMRVSGWYASATHPSGSQIPYTVTARLPSLTASPCLSRRRPRWRSCGGAVRRAKDVRT</sequence>
<dbReference type="Proteomes" id="UP000626109">
    <property type="component" value="Unassembled WGS sequence"/>
</dbReference>
<reference evidence="1" key="1">
    <citation type="submission" date="2021-02" db="EMBL/GenBank/DDBJ databases">
        <authorList>
            <person name="Dougan E. K."/>
            <person name="Rhodes N."/>
            <person name="Thang M."/>
            <person name="Chan C."/>
        </authorList>
    </citation>
    <scope>NUCLEOTIDE SEQUENCE</scope>
</reference>
<dbReference type="AlphaFoldDB" id="A0A813KEX2"/>
<accession>A0A813KEX2</accession>
<gene>
    <name evidence="1" type="ORF">PGLA2088_LOCUS30816</name>
</gene>
<name>A0A813KEX2_POLGL</name>
<comment type="caution">
    <text evidence="1">The sequence shown here is derived from an EMBL/GenBank/DDBJ whole genome shotgun (WGS) entry which is preliminary data.</text>
</comment>
<proteinExistence type="predicted"/>
<organism evidence="1 2">
    <name type="scientific">Polarella glacialis</name>
    <name type="common">Dinoflagellate</name>
    <dbReference type="NCBI Taxonomy" id="89957"/>
    <lineage>
        <taxon>Eukaryota</taxon>
        <taxon>Sar</taxon>
        <taxon>Alveolata</taxon>
        <taxon>Dinophyceae</taxon>
        <taxon>Suessiales</taxon>
        <taxon>Suessiaceae</taxon>
        <taxon>Polarella</taxon>
    </lineage>
</organism>
<dbReference type="EMBL" id="CAJNNW010029018">
    <property type="protein sequence ID" value="CAE8698614.1"/>
    <property type="molecule type" value="Genomic_DNA"/>
</dbReference>
<protein>
    <submittedName>
        <fullName evidence="1">Uncharacterized protein</fullName>
    </submittedName>
</protein>
<evidence type="ECO:0000313" key="2">
    <source>
        <dbReference type="Proteomes" id="UP000626109"/>
    </source>
</evidence>